<name>A0A395IV49_9HELO</name>
<feature type="region of interest" description="Disordered" evidence="1">
    <location>
        <begin position="181"/>
        <end position="224"/>
    </location>
</feature>
<dbReference type="EMBL" id="QKRW01000020">
    <property type="protein sequence ID" value="RAL63293.1"/>
    <property type="molecule type" value="Genomic_DNA"/>
</dbReference>
<organism evidence="2 3">
    <name type="scientific">Monilinia fructigena</name>
    <dbReference type="NCBI Taxonomy" id="38457"/>
    <lineage>
        <taxon>Eukaryota</taxon>
        <taxon>Fungi</taxon>
        <taxon>Dikarya</taxon>
        <taxon>Ascomycota</taxon>
        <taxon>Pezizomycotina</taxon>
        <taxon>Leotiomycetes</taxon>
        <taxon>Helotiales</taxon>
        <taxon>Sclerotiniaceae</taxon>
        <taxon>Monilinia</taxon>
    </lineage>
</organism>
<feature type="compositionally biased region" description="Basic and acidic residues" evidence="1">
    <location>
        <begin position="129"/>
        <end position="149"/>
    </location>
</feature>
<comment type="caution">
    <text evidence="2">The sequence shown here is derived from an EMBL/GenBank/DDBJ whole genome shotgun (WGS) entry which is preliminary data.</text>
</comment>
<dbReference type="Proteomes" id="UP000249056">
    <property type="component" value="Unassembled WGS sequence"/>
</dbReference>
<sequence length="224" mass="25594">MSCAIRTSAAINTPSLGDLVCRRCVPCTIHPHIEQGPSSSTEKVLGVAPDNAHAEARKGTKRTGTNSSPNKSYTTFDTTQCNSRPDTMKSSAVKQLKKPRQQLENKPAKSDEAWLTALNDSFPQAIDPHTPEPSEQRRPDDIWSHQRREIPQQRRTDLWVRRNQSNPYQIRSGSWIRKIEERRQFPHRYTATPQPRRPESWPDSSEEEESPCGRRTVLSRRTNS</sequence>
<accession>A0A395IV49</accession>
<dbReference type="AlphaFoldDB" id="A0A395IV49"/>
<dbReference type="OrthoDB" id="3505322at2759"/>
<evidence type="ECO:0000313" key="3">
    <source>
        <dbReference type="Proteomes" id="UP000249056"/>
    </source>
</evidence>
<keyword evidence="3" id="KW-1185">Reference proteome</keyword>
<evidence type="ECO:0000313" key="2">
    <source>
        <dbReference type="EMBL" id="RAL63293.1"/>
    </source>
</evidence>
<feature type="region of interest" description="Disordered" evidence="1">
    <location>
        <begin position="122"/>
        <end position="149"/>
    </location>
</feature>
<reference evidence="2 3" key="1">
    <citation type="submission" date="2018-06" db="EMBL/GenBank/DDBJ databases">
        <title>Genome Sequence of the Brown Rot Fungal Pathogen Monilinia fructigena.</title>
        <authorList>
            <person name="Landi L."/>
            <person name="De Miccolis Angelini R.M."/>
            <person name="Pollastro S."/>
            <person name="Abate D."/>
            <person name="Faretra F."/>
            <person name="Romanazzi G."/>
        </authorList>
    </citation>
    <scope>NUCLEOTIDE SEQUENCE [LARGE SCALE GENOMIC DNA]</scope>
    <source>
        <strain evidence="2 3">Mfrg269</strain>
    </source>
</reference>
<proteinExistence type="predicted"/>
<feature type="compositionally biased region" description="Polar residues" evidence="1">
    <location>
        <begin position="62"/>
        <end position="93"/>
    </location>
</feature>
<evidence type="ECO:0000256" key="1">
    <source>
        <dbReference type="SAM" id="MobiDB-lite"/>
    </source>
</evidence>
<protein>
    <submittedName>
        <fullName evidence="2">Uncharacterized protein</fullName>
    </submittedName>
</protein>
<gene>
    <name evidence="2" type="ORF">DID88_004369</name>
</gene>
<feature type="region of interest" description="Disordered" evidence="1">
    <location>
        <begin position="32"/>
        <end position="109"/>
    </location>
</feature>